<dbReference type="GO" id="GO:0016614">
    <property type="term" value="F:oxidoreductase activity, acting on CH-OH group of donors"/>
    <property type="evidence" value="ECO:0007669"/>
    <property type="project" value="InterPro"/>
</dbReference>
<dbReference type="InterPro" id="IPR051473">
    <property type="entry name" value="P2Ox-like"/>
</dbReference>
<evidence type="ECO:0000259" key="6">
    <source>
        <dbReference type="Pfam" id="PF05199"/>
    </source>
</evidence>
<comment type="cofactor">
    <cofactor evidence="1">
        <name>FAD</name>
        <dbReference type="ChEBI" id="CHEBI:57692"/>
    </cofactor>
</comment>
<reference evidence="7 8" key="1">
    <citation type="submission" date="2020-03" db="EMBL/GenBank/DDBJ databases">
        <title>Metabolic flexibility allows generalist bacteria to become dominant in a frequently disturbed ecosystem.</title>
        <authorList>
            <person name="Chen Y.-J."/>
            <person name="Leung P.M."/>
            <person name="Bay S.K."/>
            <person name="Hugenholtz P."/>
            <person name="Kessler A.J."/>
            <person name="Shelley G."/>
            <person name="Waite D.W."/>
            <person name="Cook P.L."/>
            <person name="Greening C."/>
        </authorList>
    </citation>
    <scope>NUCLEOTIDE SEQUENCE [LARGE SCALE GENOMIC DNA]</scope>
    <source>
        <strain evidence="7">SS_bin_28</strain>
    </source>
</reference>
<keyword evidence="5" id="KW-0560">Oxidoreductase</keyword>
<dbReference type="Gene3D" id="3.50.50.60">
    <property type="entry name" value="FAD/NAD(P)-binding domain"/>
    <property type="match status" value="2"/>
</dbReference>
<dbReference type="Pfam" id="PF05199">
    <property type="entry name" value="GMC_oxred_C"/>
    <property type="match status" value="1"/>
</dbReference>
<organism evidence="7 8">
    <name type="scientific">Eiseniibacteriota bacterium</name>
    <dbReference type="NCBI Taxonomy" id="2212470"/>
    <lineage>
        <taxon>Bacteria</taxon>
        <taxon>Candidatus Eiseniibacteriota</taxon>
    </lineage>
</organism>
<comment type="similarity">
    <text evidence="2">Belongs to the GMC oxidoreductase family.</text>
</comment>
<dbReference type="PANTHER" id="PTHR42784:SF1">
    <property type="entry name" value="PYRANOSE 2-OXIDASE"/>
    <property type="match status" value="1"/>
</dbReference>
<proteinExistence type="inferred from homology"/>
<dbReference type="EMBL" id="JABDJR010000433">
    <property type="protein sequence ID" value="NNF07232.1"/>
    <property type="molecule type" value="Genomic_DNA"/>
</dbReference>
<evidence type="ECO:0000313" key="8">
    <source>
        <dbReference type="Proteomes" id="UP000547674"/>
    </source>
</evidence>
<protein>
    <submittedName>
        <fullName evidence="7">GMC family oxidoreductase</fullName>
    </submittedName>
</protein>
<evidence type="ECO:0000313" key="7">
    <source>
        <dbReference type="EMBL" id="NNF07232.1"/>
    </source>
</evidence>
<sequence>MAENYDVVAVGSGFVTTFFLHRYLEKAPRNARVLILERGARVPHADRVLNRGTLGEEEDNSYLNESAGEKPWIFSFGLGGTSQSWEASTPRMLPSDFRLQTIYGVGADWPISYNDLEESYCDAEDIMGVAGPSEDSPFPRSRPYPQRPHTFSLPDQTLKEALPNHFFAAPSARPTESLSDRAKCCNSSVCTLCPVDAKFTILNGMQSVLKDPRVRVRTGAEVTRIQVQNGVATGATYRTSSGETTANGDTVVLGANAIFNPFLLLKSGLDYGPVGEGLIEQYSSTFLLQLEDMDNFQGSTATTGHGYSLHDGPRRSEFAAGLIETSNRPEVQPVRGRWLQFLRMKVIFEDLRDVKNSVSVSSSDPDKPQVVFEGRSNYTQRAIDATPLRISNVIGALPVERMRRVHYAHQTESNNLGTTVMGTDPASSVVDEGSVHHQIRNLVVLGGSTFPTAAPANPTLTISALALFAAEKMFG</sequence>
<comment type="caution">
    <text evidence="7">The sequence shown here is derived from an EMBL/GenBank/DDBJ whole genome shotgun (WGS) entry which is preliminary data.</text>
</comment>
<accession>A0A7Y2EAE0</accession>
<dbReference type="SUPFAM" id="SSF51905">
    <property type="entry name" value="FAD/NAD(P)-binding domain"/>
    <property type="match status" value="1"/>
</dbReference>
<dbReference type="InterPro" id="IPR007867">
    <property type="entry name" value="GMC_OxRtase_C"/>
</dbReference>
<gene>
    <name evidence="7" type="ORF">HKN21_10770</name>
</gene>
<evidence type="ECO:0000256" key="1">
    <source>
        <dbReference type="ARBA" id="ARBA00001974"/>
    </source>
</evidence>
<dbReference type="Proteomes" id="UP000547674">
    <property type="component" value="Unassembled WGS sequence"/>
</dbReference>
<evidence type="ECO:0000256" key="3">
    <source>
        <dbReference type="ARBA" id="ARBA00022630"/>
    </source>
</evidence>
<evidence type="ECO:0000256" key="2">
    <source>
        <dbReference type="ARBA" id="ARBA00010790"/>
    </source>
</evidence>
<dbReference type="AlphaFoldDB" id="A0A7Y2EAE0"/>
<keyword evidence="3" id="KW-0285">Flavoprotein</keyword>
<feature type="domain" description="Glucose-methanol-choline oxidoreductase C-terminal" evidence="6">
    <location>
        <begin position="404"/>
        <end position="466"/>
    </location>
</feature>
<evidence type="ECO:0000256" key="5">
    <source>
        <dbReference type="ARBA" id="ARBA00023002"/>
    </source>
</evidence>
<evidence type="ECO:0000256" key="4">
    <source>
        <dbReference type="ARBA" id="ARBA00022827"/>
    </source>
</evidence>
<keyword evidence="4" id="KW-0274">FAD</keyword>
<name>A0A7Y2EAE0_UNCEI</name>
<dbReference type="PANTHER" id="PTHR42784">
    <property type="entry name" value="PYRANOSE 2-OXIDASE"/>
    <property type="match status" value="1"/>
</dbReference>
<dbReference type="InterPro" id="IPR036188">
    <property type="entry name" value="FAD/NAD-bd_sf"/>
</dbReference>